<organism evidence="2 3">
    <name type="scientific">Actinidia rufa</name>
    <dbReference type="NCBI Taxonomy" id="165716"/>
    <lineage>
        <taxon>Eukaryota</taxon>
        <taxon>Viridiplantae</taxon>
        <taxon>Streptophyta</taxon>
        <taxon>Embryophyta</taxon>
        <taxon>Tracheophyta</taxon>
        <taxon>Spermatophyta</taxon>
        <taxon>Magnoliopsida</taxon>
        <taxon>eudicotyledons</taxon>
        <taxon>Gunneridae</taxon>
        <taxon>Pentapetalae</taxon>
        <taxon>asterids</taxon>
        <taxon>Ericales</taxon>
        <taxon>Actinidiaceae</taxon>
        <taxon>Actinidia</taxon>
    </lineage>
</organism>
<keyword evidence="3" id="KW-1185">Reference proteome</keyword>
<sequence length="278" mass="30367">MEGFAVDILEEDLNLAGMIEHLVVLGDVRVVDIAEDLDFGVDLEADRVLVMQSLTAIRSSDLFSLSGAAFSLPRICFATIATESVNEGSFSLRVVPPNLLAAEREEAKAVLTLFLKKQGRELTTLEIRDALIPYLETLLEEFGDILVDLVENFPNPPIKERSIEKLLSPPEEGRPVVPVSTPNTAVNSKRIKAVDRVTKVGPAGKLPPHVVYLTELGMELELIKEMTRKFPSFAYYTAWRGKLSLSLNSFSISGYRNQISPPSSAKGPNSAASASPIT</sequence>
<reference evidence="2 3" key="1">
    <citation type="submission" date="2019-07" db="EMBL/GenBank/DDBJ databases">
        <title>De Novo Assembly of kiwifruit Actinidia rufa.</title>
        <authorList>
            <person name="Sugita-Konishi S."/>
            <person name="Sato K."/>
            <person name="Mori E."/>
            <person name="Abe Y."/>
            <person name="Kisaki G."/>
            <person name="Hamano K."/>
            <person name="Suezawa K."/>
            <person name="Otani M."/>
            <person name="Fukuda T."/>
            <person name="Manabe T."/>
            <person name="Gomi K."/>
            <person name="Tabuchi M."/>
            <person name="Akimitsu K."/>
            <person name="Kataoka I."/>
        </authorList>
    </citation>
    <scope>NUCLEOTIDE SEQUENCE [LARGE SCALE GENOMIC DNA]</scope>
    <source>
        <strain evidence="3">cv. Fuchu</strain>
    </source>
</reference>
<feature type="region of interest" description="Disordered" evidence="1">
    <location>
        <begin position="259"/>
        <end position="278"/>
    </location>
</feature>
<gene>
    <name evidence="2" type="ORF">Acr_02g0013950</name>
</gene>
<protein>
    <submittedName>
        <fullName evidence="2">Mitochondrial transcription termination factor family protein</fullName>
    </submittedName>
</protein>
<evidence type="ECO:0000256" key="1">
    <source>
        <dbReference type="SAM" id="MobiDB-lite"/>
    </source>
</evidence>
<dbReference type="EMBL" id="BJWL01000002">
    <property type="protein sequence ID" value="GFY83155.1"/>
    <property type="molecule type" value="Genomic_DNA"/>
</dbReference>
<comment type="caution">
    <text evidence="2">The sequence shown here is derived from an EMBL/GenBank/DDBJ whole genome shotgun (WGS) entry which is preliminary data.</text>
</comment>
<evidence type="ECO:0000313" key="2">
    <source>
        <dbReference type="EMBL" id="GFY83155.1"/>
    </source>
</evidence>
<proteinExistence type="predicted"/>
<evidence type="ECO:0000313" key="3">
    <source>
        <dbReference type="Proteomes" id="UP000585474"/>
    </source>
</evidence>
<accession>A0A7J0E9U3</accession>
<dbReference type="Proteomes" id="UP000585474">
    <property type="component" value="Unassembled WGS sequence"/>
</dbReference>
<name>A0A7J0E9U3_9ERIC</name>
<dbReference type="OrthoDB" id="637682at2759"/>
<dbReference type="AlphaFoldDB" id="A0A7J0E9U3"/>